<name>A0A2B7XCJ5_POLH7</name>
<dbReference type="OrthoDB" id="2417614at2759"/>
<feature type="compositionally biased region" description="Basic and acidic residues" evidence="1">
    <location>
        <begin position="1"/>
        <end position="19"/>
    </location>
</feature>
<accession>A0A2B7XCJ5</accession>
<dbReference type="Pfam" id="PF10544">
    <property type="entry name" value="T5orf172"/>
    <property type="match status" value="1"/>
</dbReference>
<dbReference type="PANTHER" id="PTHR28094">
    <property type="entry name" value="MEIOTICALLY UP-REGULATED GENE 113 PROTEIN"/>
    <property type="match status" value="1"/>
</dbReference>
<feature type="compositionally biased region" description="Low complexity" evidence="1">
    <location>
        <begin position="152"/>
        <end position="169"/>
    </location>
</feature>
<dbReference type="PANTHER" id="PTHR28094:SF2">
    <property type="entry name" value="BACTERIOPHAGE T5 ORF172 DNA-BINDING DOMAIN-CONTAINING PROTEIN"/>
    <property type="match status" value="1"/>
</dbReference>
<feature type="region of interest" description="Disordered" evidence="1">
    <location>
        <begin position="197"/>
        <end position="320"/>
    </location>
</feature>
<feature type="compositionally biased region" description="Basic and acidic residues" evidence="1">
    <location>
        <begin position="133"/>
        <end position="150"/>
    </location>
</feature>
<organism evidence="3 4">
    <name type="scientific">Polytolypa hystricis (strain UAMH7299)</name>
    <dbReference type="NCBI Taxonomy" id="1447883"/>
    <lineage>
        <taxon>Eukaryota</taxon>
        <taxon>Fungi</taxon>
        <taxon>Dikarya</taxon>
        <taxon>Ascomycota</taxon>
        <taxon>Pezizomycotina</taxon>
        <taxon>Eurotiomycetes</taxon>
        <taxon>Eurotiomycetidae</taxon>
        <taxon>Onygenales</taxon>
        <taxon>Onygenales incertae sedis</taxon>
        <taxon>Polytolypa</taxon>
    </lineage>
</organism>
<feature type="region of interest" description="Disordered" evidence="1">
    <location>
        <begin position="116"/>
        <end position="181"/>
    </location>
</feature>
<evidence type="ECO:0000313" key="4">
    <source>
        <dbReference type="Proteomes" id="UP000224634"/>
    </source>
</evidence>
<feature type="compositionally biased region" description="Low complexity" evidence="1">
    <location>
        <begin position="272"/>
        <end position="286"/>
    </location>
</feature>
<feature type="compositionally biased region" description="Polar residues" evidence="1">
    <location>
        <begin position="309"/>
        <end position="320"/>
    </location>
</feature>
<keyword evidence="4" id="KW-1185">Reference proteome</keyword>
<dbReference type="InterPro" id="IPR053006">
    <property type="entry name" value="Meiosis_regulatory"/>
</dbReference>
<feature type="domain" description="Bacteriophage T5 Orf172 DNA-binding" evidence="2">
    <location>
        <begin position="417"/>
        <end position="527"/>
    </location>
</feature>
<dbReference type="STRING" id="1447883.A0A2B7XCJ5"/>
<dbReference type="Proteomes" id="UP000224634">
    <property type="component" value="Unassembled WGS sequence"/>
</dbReference>
<evidence type="ECO:0000259" key="2">
    <source>
        <dbReference type="SMART" id="SM00974"/>
    </source>
</evidence>
<gene>
    <name evidence="3" type="ORF">AJ80_08157</name>
</gene>
<dbReference type="EMBL" id="PDNA01000178">
    <property type="protein sequence ID" value="PGH06463.1"/>
    <property type="molecule type" value="Genomic_DNA"/>
</dbReference>
<dbReference type="AlphaFoldDB" id="A0A2B7XCJ5"/>
<evidence type="ECO:0000313" key="3">
    <source>
        <dbReference type="EMBL" id="PGH06463.1"/>
    </source>
</evidence>
<feature type="region of interest" description="Disordered" evidence="1">
    <location>
        <begin position="1"/>
        <end position="26"/>
    </location>
</feature>
<proteinExistence type="predicted"/>
<evidence type="ECO:0000256" key="1">
    <source>
        <dbReference type="SAM" id="MobiDB-lite"/>
    </source>
</evidence>
<dbReference type="InterPro" id="IPR018306">
    <property type="entry name" value="Phage_T5_Orf172_DNA-bd"/>
</dbReference>
<dbReference type="SMART" id="SM00974">
    <property type="entry name" value="T5orf172"/>
    <property type="match status" value="1"/>
</dbReference>
<sequence length="542" mass="59141">MSEARNTPEFRLARTDSKDPATTCHGIKADGQRCRRTVGSRSRDSAKAAIASSGAGDAGDVVFCWQHKDQAAVVMAAAAAVATNVSGTVQQRLKNRSSIDTLVEIVGLLNVSDRHATTVSARQPASRPEGLGEDIRGERQTSSRVDEARRYSLPQQPQPQLLSPPQTSQRPDDWRRKRSSGSKFVCVVTQVDDDEDATAPAIRVRPQSPDHRTGHSSSELRSGVPMSSRHARAHSAVGVPSVDMQGLPGRRQQRVSDAGIFAPRTPERGPHPHASYSQPSSSAPAAPITPPSRRRPVPNSANANANANDTPSPTPSQTESLLSWIPTTLSPKTTCALLKELSDPLSDAEEAGYIYVCWVTPQLAPQPSIEVASSLIPTRGSTTGTNRGHRTSEIMRSAGVAPSKVSTSRSSATPSATADTIILKIGRTTNVHRRMKKWSQQCAHRLTLMRSYPYSSFSPSSLSNPIPQIPSLPRKVPHTHKVERLIQLELADRRVKLLEPCGHCDVKHKEWFEIRAETEYLRIVDECVRRWVRWSESVEGGV</sequence>
<comment type="caution">
    <text evidence="3">The sequence shown here is derived from an EMBL/GenBank/DDBJ whole genome shotgun (WGS) entry which is preliminary data.</text>
</comment>
<protein>
    <recommendedName>
        <fullName evidence="2">Bacteriophage T5 Orf172 DNA-binding domain-containing protein</fullName>
    </recommendedName>
</protein>
<reference evidence="3 4" key="1">
    <citation type="submission" date="2017-10" db="EMBL/GenBank/DDBJ databases">
        <title>Comparative genomics in systemic dimorphic fungi from Ajellomycetaceae.</title>
        <authorList>
            <person name="Munoz J.F."/>
            <person name="Mcewen J.G."/>
            <person name="Clay O.K."/>
            <person name="Cuomo C.A."/>
        </authorList>
    </citation>
    <scope>NUCLEOTIDE SEQUENCE [LARGE SCALE GENOMIC DNA]</scope>
    <source>
        <strain evidence="3 4">UAMH7299</strain>
    </source>
</reference>